<dbReference type="RefSeq" id="WP_377711343.1">
    <property type="nucleotide sequence ID" value="NZ_JBHSMP010000013.1"/>
</dbReference>
<dbReference type="PROSITE" id="PS51257">
    <property type="entry name" value="PROKAR_LIPOPROTEIN"/>
    <property type="match status" value="1"/>
</dbReference>
<gene>
    <name evidence="2" type="ORF">ACFPTO_10710</name>
</gene>
<dbReference type="InterPro" id="IPR036278">
    <property type="entry name" value="Sialidase_sf"/>
</dbReference>
<evidence type="ECO:0008006" key="4">
    <source>
        <dbReference type="Google" id="ProtNLM"/>
    </source>
</evidence>
<dbReference type="CDD" id="cd15482">
    <property type="entry name" value="Sialidase_non-viral"/>
    <property type="match status" value="1"/>
</dbReference>
<proteinExistence type="predicted"/>
<evidence type="ECO:0000313" key="2">
    <source>
        <dbReference type="EMBL" id="MFC5429267.1"/>
    </source>
</evidence>
<evidence type="ECO:0000256" key="1">
    <source>
        <dbReference type="SAM" id="SignalP"/>
    </source>
</evidence>
<keyword evidence="1" id="KW-0732">Signal</keyword>
<name>A0ABW0J870_9BURK</name>
<dbReference type="Proteomes" id="UP001596103">
    <property type="component" value="Unassembled WGS sequence"/>
</dbReference>
<dbReference type="EMBL" id="JBHSMP010000013">
    <property type="protein sequence ID" value="MFC5429267.1"/>
    <property type="molecule type" value="Genomic_DNA"/>
</dbReference>
<accession>A0ABW0J870</accession>
<feature type="chain" id="PRO_5046085552" description="Exo-alpha-sialidase" evidence="1">
    <location>
        <begin position="25"/>
        <end position="412"/>
    </location>
</feature>
<evidence type="ECO:0000313" key="3">
    <source>
        <dbReference type="Proteomes" id="UP001596103"/>
    </source>
</evidence>
<protein>
    <recommendedName>
        <fullName evidence="4">Exo-alpha-sialidase</fullName>
    </recommendedName>
</protein>
<organism evidence="2 3">
    <name type="scientific">Paraburkholderia denitrificans</name>
    <dbReference type="NCBI Taxonomy" id="694025"/>
    <lineage>
        <taxon>Bacteria</taxon>
        <taxon>Pseudomonadati</taxon>
        <taxon>Pseudomonadota</taxon>
        <taxon>Betaproteobacteria</taxon>
        <taxon>Burkholderiales</taxon>
        <taxon>Burkholderiaceae</taxon>
        <taxon>Paraburkholderia</taxon>
    </lineage>
</organism>
<keyword evidence="3" id="KW-1185">Reference proteome</keyword>
<comment type="caution">
    <text evidence="2">The sequence shown here is derived from an EMBL/GenBank/DDBJ whole genome shotgun (WGS) entry which is preliminary data.</text>
</comment>
<reference evidence="3" key="1">
    <citation type="journal article" date="2019" name="Int. J. Syst. Evol. Microbiol.">
        <title>The Global Catalogue of Microorganisms (GCM) 10K type strain sequencing project: providing services to taxonomists for standard genome sequencing and annotation.</title>
        <authorList>
            <consortium name="The Broad Institute Genomics Platform"/>
            <consortium name="The Broad Institute Genome Sequencing Center for Infectious Disease"/>
            <person name="Wu L."/>
            <person name="Ma J."/>
        </authorList>
    </citation>
    <scope>NUCLEOTIDE SEQUENCE [LARGE SCALE GENOMIC DNA]</scope>
    <source>
        <strain evidence="3">CCUG 56042</strain>
    </source>
</reference>
<feature type="signal peptide" evidence="1">
    <location>
        <begin position="1"/>
        <end position="24"/>
    </location>
</feature>
<dbReference type="Gene3D" id="2.120.10.10">
    <property type="match status" value="2"/>
</dbReference>
<sequence>MPNFSLRTLFAGLALTLGCVAASAHDASTMPAMQHQDASSEPQCADHALPCASVATPFFDAHGKLWVAWSADGAVSIAASDDAGKHFGTPVVIGQHGARLDAGVESHPRIAIDRKGRIVVAYGVFKDDNWNAEVMVSHSDDGKTFSPPRPISSNPASQRFPVIGFDAHDTLFAAWLDKRTVAAAHEHGTQQPGAALAYAWSDDAGTTFTGEAIAEDHTCECCRIDLGLDREQHPVVLFRKIYGMNERDHAVMSFDAARKPTVAHRVAFDHWAIDGCPHHGPALAVSADGTWHAAWLTAGEARQGLFYARSTDEGKNFSAPQSVGEAAHQPGRPSLLAQDKSVWLAWKEFDGQHILAKVRHSSDGGVTWSADRTVETAAGQSDRPVLVADAKHVYLSWLTREHGYQLIALDPS</sequence>
<dbReference type="SUPFAM" id="SSF50939">
    <property type="entry name" value="Sialidases"/>
    <property type="match status" value="1"/>
</dbReference>